<evidence type="ECO:0008006" key="3">
    <source>
        <dbReference type="Google" id="ProtNLM"/>
    </source>
</evidence>
<dbReference type="EMBL" id="BT069493">
    <property type="protein sequence ID" value="ACN36390.1"/>
    <property type="molecule type" value="mRNA"/>
</dbReference>
<dbReference type="ExpressionAtlas" id="C0PMH4">
    <property type="expression patterns" value="baseline and differential"/>
</dbReference>
<organism evidence="2">
    <name type="scientific">Zea mays</name>
    <name type="common">Maize</name>
    <dbReference type="NCBI Taxonomy" id="4577"/>
    <lineage>
        <taxon>Eukaryota</taxon>
        <taxon>Viridiplantae</taxon>
        <taxon>Streptophyta</taxon>
        <taxon>Embryophyta</taxon>
        <taxon>Tracheophyta</taxon>
        <taxon>Spermatophyta</taxon>
        <taxon>Magnoliopsida</taxon>
        <taxon>Liliopsida</taxon>
        <taxon>Poales</taxon>
        <taxon>Poaceae</taxon>
        <taxon>PACMAD clade</taxon>
        <taxon>Panicoideae</taxon>
        <taxon>Andropogonodae</taxon>
        <taxon>Andropogoneae</taxon>
        <taxon>Tripsacinae</taxon>
        <taxon>Zea</taxon>
    </lineage>
</organism>
<name>C0PMH4_MAIZE</name>
<evidence type="ECO:0000313" key="2">
    <source>
        <dbReference type="EMBL" id="ACN36390.1"/>
    </source>
</evidence>
<evidence type="ECO:0000256" key="1">
    <source>
        <dbReference type="SAM" id="MobiDB-lite"/>
    </source>
</evidence>
<reference evidence="2" key="1">
    <citation type="journal article" date="2009" name="PLoS Genet.">
        <title>Sequencing, mapping, and analysis of 27,455 maize full-length cDNAs.</title>
        <authorList>
            <person name="Soderlund C."/>
            <person name="Descour A."/>
            <person name="Kudrna D."/>
            <person name="Bomhoff M."/>
            <person name="Boyd L."/>
            <person name="Currie J."/>
            <person name="Angelova A."/>
            <person name="Collura K."/>
            <person name="Wissotski M."/>
            <person name="Ashley E."/>
            <person name="Morrow D."/>
            <person name="Fernandes J."/>
            <person name="Walbot V."/>
            <person name="Yu Y."/>
        </authorList>
    </citation>
    <scope>NUCLEOTIDE SEQUENCE</scope>
    <source>
        <strain evidence="2">B73</strain>
    </source>
</reference>
<protein>
    <recommendedName>
        <fullName evidence="3">Fumarylacetoacetase</fullName>
    </recommendedName>
</protein>
<proteinExistence type="evidence at transcript level"/>
<sequence length="70" mass="7613">MRPGDIFATGTLSGPVWSKHCNFYTHSMNLTLTCAISGTGLPRVSAGADMERAEGDTGGEFDPQVPRRWR</sequence>
<feature type="region of interest" description="Disordered" evidence="1">
    <location>
        <begin position="48"/>
        <end position="70"/>
    </location>
</feature>
<accession>C0PMH4</accession>
<dbReference type="AlphaFoldDB" id="C0PMH4"/>